<dbReference type="GO" id="GO:0004540">
    <property type="term" value="F:RNA nuclease activity"/>
    <property type="evidence" value="ECO:0007669"/>
    <property type="project" value="InterPro"/>
</dbReference>
<organism evidence="5">
    <name type="scientific">marine metagenome</name>
    <dbReference type="NCBI Taxonomy" id="408172"/>
    <lineage>
        <taxon>unclassified sequences</taxon>
        <taxon>metagenomes</taxon>
        <taxon>ecological metagenomes</taxon>
    </lineage>
</organism>
<keyword evidence="3" id="KW-0269">Exonuclease</keyword>
<dbReference type="GO" id="GO:0003723">
    <property type="term" value="F:RNA binding"/>
    <property type="evidence" value="ECO:0007669"/>
    <property type="project" value="InterPro"/>
</dbReference>
<evidence type="ECO:0000256" key="1">
    <source>
        <dbReference type="ARBA" id="ARBA00022722"/>
    </source>
</evidence>
<keyword evidence="1" id="KW-0540">Nuclease</keyword>
<evidence type="ECO:0000259" key="4">
    <source>
        <dbReference type="SMART" id="SM00955"/>
    </source>
</evidence>
<evidence type="ECO:0000256" key="3">
    <source>
        <dbReference type="ARBA" id="ARBA00022839"/>
    </source>
</evidence>
<sequence length="450" mass="49714">MTTSRPIPDKAAIKKFIDDQPGPVGRREIARAFGIKGPDRTELRGILKELAEDGVIGRGRGKRYTESGALPPIAVLRISSVDDDAMLHAKPMRKEDEDAVPAPEIIVQPDRRHIADLGIGDRVLARLRKKGKGYEATIIRVLPKGPERVIGLYVEVPGQGARIRPTDKRQKSEYSVEKGQNCGAKSSDLVIADILIGRRHGLREARITEVIGGIEDRRAISLIAIHSNDIPDVFPDEAISEAKAAKPVPVGDRLDLRHLPLVTVDGADARDFDDAIFAMPDDNPKNMGGWQVIVAIADVAHYVTHNSALDREARKRGNSVYFPDRVVPMLPEALSNNLCSLRPDEDRPVLAVTMHLDENGRRLDHVFHRAIIRSAARIVYEDLQAAYDGELNQQTGPLINHVVLPLYGAWDALMRARSARAPLDLELPEMKITLADNGQIADVQPRQRLD</sequence>
<dbReference type="Pfam" id="PF00773">
    <property type="entry name" value="RNB"/>
    <property type="match status" value="1"/>
</dbReference>
<proteinExistence type="predicted"/>
<dbReference type="InterPro" id="IPR012340">
    <property type="entry name" value="NA-bd_OB-fold"/>
</dbReference>
<protein>
    <recommendedName>
        <fullName evidence="4">RNB domain-containing protein</fullName>
    </recommendedName>
</protein>
<keyword evidence="2" id="KW-0378">Hydrolase</keyword>
<dbReference type="InterPro" id="IPR001900">
    <property type="entry name" value="RNase_II/R"/>
</dbReference>
<dbReference type="GO" id="GO:0005829">
    <property type="term" value="C:cytosol"/>
    <property type="evidence" value="ECO:0007669"/>
    <property type="project" value="TreeGrafter"/>
</dbReference>
<gene>
    <name evidence="5" type="ORF">METZ01_LOCUS165132</name>
</gene>
<dbReference type="SUPFAM" id="SSF50249">
    <property type="entry name" value="Nucleic acid-binding proteins"/>
    <property type="match status" value="1"/>
</dbReference>
<dbReference type="SMART" id="SM00955">
    <property type="entry name" value="RNB"/>
    <property type="match status" value="1"/>
</dbReference>
<dbReference type="Pfam" id="PF17876">
    <property type="entry name" value="CSD2"/>
    <property type="match status" value="1"/>
</dbReference>
<dbReference type="AlphaFoldDB" id="A0A382BEQ7"/>
<dbReference type="PANTHER" id="PTHR23355:SF9">
    <property type="entry name" value="DIS3-LIKE EXONUCLEASE 2"/>
    <property type="match status" value="1"/>
</dbReference>
<dbReference type="GO" id="GO:0004527">
    <property type="term" value="F:exonuclease activity"/>
    <property type="evidence" value="ECO:0007669"/>
    <property type="project" value="UniProtKB-KW"/>
</dbReference>
<evidence type="ECO:0000313" key="5">
    <source>
        <dbReference type="EMBL" id="SVB12278.1"/>
    </source>
</evidence>
<accession>A0A382BEQ7</accession>
<name>A0A382BEQ7_9ZZZZ</name>
<feature type="non-terminal residue" evidence="5">
    <location>
        <position position="450"/>
    </location>
</feature>
<dbReference type="InterPro" id="IPR050180">
    <property type="entry name" value="RNR_Ribonuclease"/>
</dbReference>
<reference evidence="5" key="1">
    <citation type="submission" date="2018-05" db="EMBL/GenBank/DDBJ databases">
        <authorList>
            <person name="Lanie J.A."/>
            <person name="Ng W.-L."/>
            <person name="Kazmierczak K.M."/>
            <person name="Andrzejewski T.M."/>
            <person name="Davidsen T.M."/>
            <person name="Wayne K.J."/>
            <person name="Tettelin H."/>
            <person name="Glass J.I."/>
            <person name="Rusch D."/>
            <person name="Podicherti R."/>
            <person name="Tsui H.-C.T."/>
            <person name="Winkler M.E."/>
        </authorList>
    </citation>
    <scope>NUCLEOTIDE SEQUENCE</scope>
</reference>
<evidence type="ECO:0000256" key="2">
    <source>
        <dbReference type="ARBA" id="ARBA00022801"/>
    </source>
</evidence>
<dbReference type="GO" id="GO:0006402">
    <property type="term" value="P:mRNA catabolic process"/>
    <property type="evidence" value="ECO:0007669"/>
    <property type="project" value="TreeGrafter"/>
</dbReference>
<dbReference type="EMBL" id="UINC01029483">
    <property type="protein sequence ID" value="SVB12278.1"/>
    <property type="molecule type" value="Genomic_DNA"/>
</dbReference>
<dbReference type="PANTHER" id="PTHR23355">
    <property type="entry name" value="RIBONUCLEASE"/>
    <property type="match status" value="1"/>
</dbReference>
<feature type="domain" description="RNB" evidence="4">
    <location>
        <begin position="253"/>
        <end position="450"/>
    </location>
</feature>
<dbReference type="InterPro" id="IPR040476">
    <property type="entry name" value="CSD2"/>
</dbReference>